<dbReference type="SUPFAM" id="SSF51735">
    <property type="entry name" value="NAD(P)-binding Rossmann-fold domains"/>
    <property type="match status" value="2"/>
</dbReference>
<dbReference type="PANTHER" id="PTHR43477">
    <property type="entry name" value="DIHYDROANTICAPSIN 7-DEHYDROGENASE"/>
    <property type="match status" value="1"/>
</dbReference>
<dbReference type="SMART" id="SM00822">
    <property type="entry name" value="PKS_KR"/>
    <property type="match status" value="1"/>
</dbReference>
<dbReference type="CDD" id="cd05233">
    <property type="entry name" value="SDR_c"/>
    <property type="match status" value="2"/>
</dbReference>
<sequence>MRRISLVTGAAGGIGRALIAELSGRGDRVIAVDLPGSGVLDLPGVTAFECDLSDEPQILTLWRTLDALGLAVGLLVNNAAMGPTMAPTTRTDLAHFRLTLRTNVNGPFLMAREAARRMPKGGAIVNTASLAGVLGNPCRNAYAASKAALISMTRSLACEWAARGIRVNAIAPGYVRTPMVAALEAEGKADLSAVRRRIPMGRLARADEMASAIGFLGSPEARYVTGAILGVDGGWMSFNQPGDAHPPADAVPAAEITRPAAPESPRRVVITGAGTGIGAAIAARFHGGGDHVVLLDRDAEAVAARAAELGEGAQAIPCDVTRDEEIADAFARIGAVDVLVNNAAIADPFTPGLEQDFAALDRTLSVNLTGAFACAQAAIPAMTAGRGVIVNLGSIAGLVPMAPRHPYGASKAGIDILTRCLAAELGPMGLRTATVAPGYIRTPGVAALEADGRVDTAQIRRRIPMGDLGRPEDIAEAVFFVASPAASYVNGTLLSVDGGWNAFGSAGDASDRA</sequence>
<dbReference type="PRINTS" id="PR00080">
    <property type="entry name" value="SDRFAMILY"/>
</dbReference>
<reference evidence="4 5" key="1">
    <citation type="submission" date="2018-05" db="EMBL/GenBank/DDBJ databases">
        <title>Pararhodobacter marina sp. nov., isolated from deep-sea water of the Indian Ocean.</title>
        <authorList>
            <person name="Lai Q.Sr."/>
            <person name="Liu X."/>
            <person name="Shao Z."/>
        </authorList>
    </citation>
    <scope>NUCLEOTIDE SEQUENCE [LARGE SCALE GENOMIC DNA]</scope>
    <source>
        <strain evidence="4 5">CIC4N-9</strain>
    </source>
</reference>
<dbReference type="AlphaFoldDB" id="A0A2U2CAU3"/>
<dbReference type="PROSITE" id="PS00061">
    <property type="entry name" value="ADH_SHORT"/>
    <property type="match status" value="2"/>
</dbReference>
<dbReference type="Proteomes" id="UP000244940">
    <property type="component" value="Unassembled WGS sequence"/>
</dbReference>
<comment type="similarity">
    <text evidence="1">Belongs to the short-chain dehydrogenases/reductases (SDR) family.</text>
</comment>
<accession>A0A2U2CAU3</accession>
<comment type="caution">
    <text evidence="4">The sequence shown here is derived from an EMBL/GenBank/DDBJ whole genome shotgun (WGS) entry which is preliminary data.</text>
</comment>
<dbReference type="FunFam" id="3.40.50.720:FF:000084">
    <property type="entry name" value="Short-chain dehydrogenase reductase"/>
    <property type="match status" value="2"/>
</dbReference>
<dbReference type="PANTHER" id="PTHR43477:SF1">
    <property type="entry name" value="DIHYDROANTICAPSIN 7-DEHYDROGENASE"/>
    <property type="match status" value="1"/>
</dbReference>
<keyword evidence="5" id="KW-1185">Reference proteome</keyword>
<dbReference type="GO" id="GO:0016491">
    <property type="term" value="F:oxidoreductase activity"/>
    <property type="evidence" value="ECO:0007669"/>
    <property type="project" value="UniProtKB-KW"/>
</dbReference>
<dbReference type="GeneID" id="94365041"/>
<dbReference type="Gene3D" id="3.40.50.720">
    <property type="entry name" value="NAD(P)-binding Rossmann-like Domain"/>
    <property type="match status" value="2"/>
</dbReference>
<organism evidence="4 5">
    <name type="scientific">Pararhodobacter marinus</name>
    <dbReference type="NCBI Taxonomy" id="2184063"/>
    <lineage>
        <taxon>Bacteria</taxon>
        <taxon>Pseudomonadati</taxon>
        <taxon>Pseudomonadota</taxon>
        <taxon>Alphaproteobacteria</taxon>
        <taxon>Rhodobacterales</taxon>
        <taxon>Paracoccaceae</taxon>
        <taxon>Pararhodobacter</taxon>
    </lineage>
</organism>
<dbReference type="PRINTS" id="PR00081">
    <property type="entry name" value="GDHRDH"/>
</dbReference>
<dbReference type="InterPro" id="IPR002347">
    <property type="entry name" value="SDR_fam"/>
</dbReference>
<evidence type="ECO:0000256" key="1">
    <source>
        <dbReference type="ARBA" id="ARBA00006484"/>
    </source>
</evidence>
<dbReference type="RefSeq" id="WP_109533010.1">
    <property type="nucleotide sequence ID" value="NZ_QEYD01000005.1"/>
</dbReference>
<evidence type="ECO:0000313" key="4">
    <source>
        <dbReference type="EMBL" id="PWE28961.1"/>
    </source>
</evidence>
<dbReference type="InterPro" id="IPR020904">
    <property type="entry name" value="Sc_DH/Rdtase_CS"/>
</dbReference>
<evidence type="ECO:0000256" key="2">
    <source>
        <dbReference type="ARBA" id="ARBA00023002"/>
    </source>
</evidence>
<dbReference type="InterPro" id="IPR051122">
    <property type="entry name" value="SDR_DHRS6-like"/>
</dbReference>
<keyword evidence="2" id="KW-0560">Oxidoreductase</keyword>
<dbReference type="InterPro" id="IPR036291">
    <property type="entry name" value="NAD(P)-bd_dom_sf"/>
</dbReference>
<feature type="domain" description="Ketoreductase" evidence="3">
    <location>
        <begin position="266"/>
        <end position="398"/>
    </location>
</feature>
<dbReference type="OrthoDB" id="9796652at2"/>
<dbReference type="InterPro" id="IPR057326">
    <property type="entry name" value="KR_dom"/>
</dbReference>
<gene>
    <name evidence="4" type="ORF">C4N9_09065</name>
</gene>
<evidence type="ECO:0000259" key="3">
    <source>
        <dbReference type="SMART" id="SM00822"/>
    </source>
</evidence>
<dbReference type="EMBL" id="QEYD01000005">
    <property type="protein sequence ID" value="PWE28961.1"/>
    <property type="molecule type" value="Genomic_DNA"/>
</dbReference>
<proteinExistence type="inferred from homology"/>
<dbReference type="Pfam" id="PF13561">
    <property type="entry name" value="adh_short_C2"/>
    <property type="match status" value="2"/>
</dbReference>
<protein>
    <submittedName>
        <fullName evidence="4">Short-chain dehydrogenase</fullName>
    </submittedName>
</protein>
<evidence type="ECO:0000313" key="5">
    <source>
        <dbReference type="Proteomes" id="UP000244940"/>
    </source>
</evidence>
<name>A0A2U2CAU3_9RHOB</name>